<dbReference type="PANTHER" id="PTHR38445">
    <property type="entry name" value="HTH-TYPE TRANSCRIPTIONAL REPRESSOR YTRA"/>
    <property type="match status" value="1"/>
</dbReference>
<keyword evidence="3" id="KW-0804">Transcription</keyword>
<keyword evidence="6" id="KW-1185">Reference proteome</keyword>
<evidence type="ECO:0000256" key="2">
    <source>
        <dbReference type="ARBA" id="ARBA00023125"/>
    </source>
</evidence>
<gene>
    <name evidence="5" type="ORF">E7V67_009540</name>
</gene>
<dbReference type="InterPro" id="IPR036390">
    <property type="entry name" value="WH_DNA-bd_sf"/>
</dbReference>
<dbReference type="PANTHER" id="PTHR38445:SF10">
    <property type="entry name" value="GNTR-FAMILY TRANSCRIPTIONAL REGULATOR"/>
    <property type="match status" value="1"/>
</dbReference>
<evidence type="ECO:0000256" key="3">
    <source>
        <dbReference type="ARBA" id="ARBA00023163"/>
    </source>
</evidence>
<keyword evidence="2" id="KW-0238">DNA-binding</keyword>
<evidence type="ECO:0000313" key="6">
    <source>
        <dbReference type="Proteomes" id="UP000321323"/>
    </source>
</evidence>
<dbReference type="Gene3D" id="1.10.10.10">
    <property type="entry name" value="Winged helix-like DNA-binding domain superfamily/Winged helix DNA-binding domain"/>
    <property type="match status" value="1"/>
</dbReference>
<feature type="domain" description="HTH gntR-type" evidence="4">
    <location>
        <begin position="6"/>
        <end position="74"/>
    </location>
</feature>
<sequence length="124" mass="13939">MWNDKTPIYRQLKERVIGMMLDGALKPGDALPSVRQVAADFQLNPITVSKAYQELVDETLVEKRRGIGMYVTEGAVEKLLASERERFVREEWPAMVERIRRLGLDVEQLLRASVADPAVPGSAS</sequence>
<dbReference type="Pfam" id="PF00392">
    <property type="entry name" value="GntR"/>
    <property type="match status" value="1"/>
</dbReference>
<dbReference type="InterPro" id="IPR036388">
    <property type="entry name" value="WH-like_DNA-bd_sf"/>
</dbReference>
<dbReference type="Gene3D" id="6.10.250.1220">
    <property type="match status" value="1"/>
</dbReference>
<dbReference type="SUPFAM" id="SSF46785">
    <property type="entry name" value="Winged helix' DNA-binding domain"/>
    <property type="match status" value="1"/>
</dbReference>
<dbReference type="SMART" id="SM00345">
    <property type="entry name" value="HTH_GNTR"/>
    <property type="match status" value="1"/>
</dbReference>
<dbReference type="InterPro" id="IPR000524">
    <property type="entry name" value="Tscrpt_reg_HTH_GntR"/>
</dbReference>
<dbReference type="Proteomes" id="UP000321323">
    <property type="component" value="Chromosome"/>
</dbReference>
<reference evidence="5 6" key="1">
    <citation type="journal article" date="2019" name="Int. J. Syst. Evol. Microbiol.">
        <title>The Draft Whole-Genome Sequence of the Antibiotic Producer Empedobacter haloabium ATCC 31962 Provides Indications for Its Taxonomic Reclassification.</title>
        <authorList>
            <person name="Miess H."/>
            <person name="Arlt P."/>
            <person name="Apel A.K."/>
            <person name="Weber T."/>
            <person name="Nieselt K."/>
            <person name="Hanssen F."/>
            <person name="Czemmel S."/>
            <person name="Nahnsen S."/>
            <person name="Gross H."/>
        </authorList>
    </citation>
    <scope>NUCLEOTIDE SEQUENCE [LARGE SCALE GENOMIC DNA]</scope>
    <source>
        <strain evidence="5 6">ATCC 31962</strain>
    </source>
</reference>
<protein>
    <submittedName>
        <fullName evidence="5">GntR family transcriptional regulator</fullName>
    </submittedName>
</protein>
<dbReference type="EMBL" id="CP136508">
    <property type="protein sequence ID" value="WUR15325.1"/>
    <property type="molecule type" value="Genomic_DNA"/>
</dbReference>
<proteinExistence type="predicted"/>
<organism evidence="5 6">
    <name type="scientific">[Empedobacter] haloabium</name>
    <dbReference type="NCBI Taxonomy" id="592317"/>
    <lineage>
        <taxon>Bacteria</taxon>
        <taxon>Pseudomonadati</taxon>
        <taxon>Pseudomonadota</taxon>
        <taxon>Betaproteobacteria</taxon>
        <taxon>Burkholderiales</taxon>
        <taxon>Oxalobacteraceae</taxon>
        <taxon>Telluria group</taxon>
        <taxon>Telluria group incertae sedis</taxon>
    </lineage>
</organism>
<evidence type="ECO:0000259" key="4">
    <source>
        <dbReference type="PROSITE" id="PS50949"/>
    </source>
</evidence>
<dbReference type="PROSITE" id="PS50949">
    <property type="entry name" value="HTH_GNTR"/>
    <property type="match status" value="1"/>
</dbReference>
<accession>A0ABZ1URI7</accession>
<name>A0ABZ1URI7_9BURK</name>
<evidence type="ECO:0000313" key="5">
    <source>
        <dbReference type="EMBL" id="WUR15325.1"/>
    </source>
</evidence>
<evidence type="ECO:0000256" key="1">
    <source>
        <dbReference type="ARBA" id="ARBA00023015"/>
    </source>
</evidence>
<dbReference type="CDD" id="cd07377">
    <property type="entry name" value="WHTH_GntR"/>
    <property type="match status" value="1"/>
</dbReference>
<keyword evidence="1" id="KW-0805">Transcription regulation</keyword>